<feature type="region of interest" description="Disordered" evidence="2">
    <location>
        <begin position="1"/>
        <end position="58"/>
    </location>
</feature>
<dbReference type="GeneID" id="7844673"/>
<dbReference type="InParanoid" id="I7M7Z6"/>
<accession>I7M7Z6</accession>
<dbReference type="KEGG" id="tet:TTHERM_00188950"/>
<keyword evidence="4" id="KW-1185">Reference proteome</keyword>
<gene>
    <name evidence="3" type="ORF">TTHERM_00188950</name>
</gene>
<dbReference type="AlphaFoldDB" id="I7M7Z6"/>
<name>I7M7Z6_TETTS</name>
<dbReference type="EMBL" id="GG662693">
    <property type="protein sequence ID" value="EAR96326.1"/>
    <property type="molecule type" value="Genomic_DNA"/>
</dbReference>
<protein>
    <submittedName>
        <fullName evidence="3">Uncharacterized protein</fullName>
    </submittedName>
</protein>
<dbReference type="Proteomes" id="UP000009168">
    <property type="component" value="Unassembled WGS sequence"/>
</dbReference>
<organism evidence="3 4">
    <name type="scientific">Tetrahymena thermophila (strain SB210)</name>
    <dbReference type="NCBI Taxonomy" id="312017"/>
    <lineage>
        <taxon>Eukaryota</taxon>
        <taxon>Sar</taxon>
        <taxon>Alveolata</taxon>
        <taxon>Ciliophora</taxon>
        <taxon>Intramacronucleata</taxon>
        <taxon>Oligohymenophorea</taxon>
        <taxon>Hymenostomatida</taxon>
        <taxon>Tetrahymenina</taxon>
        <taxon>Tetrahymenidae</taxon>
        <taxon>Tetrahymena</taxon>
    </lineage>
</organism>
<evidence type="ECO:0000313" key="4">
    <source>
        <dbReference type="Proteomes" id="UP000009168"/>
    </source>
</evidence>
<feature type="coiled-coil region" evidence="1">
    <location>
        <begin position="181"/>
        <end position="208"/>
    </location>
</feature>
<evidence type="ECO:0000256" key="1">
    <source>
        <dbReference type="SAM" id="Coils"/>
    </source>
</evidence>
<feature type="compositionally biased region" description="Basic and acidic residues" evidence="2">
    <location>
        <begin position="10"/>
        <end position="22"/>
    </location>
</feature>
<dbReference type="RefSeq" id="XP_001016571.1">
    <property type="nucleotide sequence ID" value="XM_001016571.1"/>
</dbReference>
<evidence type="ECO:0000313" key="3">
    <source>
        <dbReference type="EMBL" id="EAR96326.1"/>
    </source>
</evidence>
<reference evidence="4" key="1">
    <citation type="journal article" date="2006" name="PLoS Biol.">
        <title>Macronuclear genome sequence of the ciliate Tetrahymena thermophila, a model eukaryote.</title>
        <authorList>
            <person name="Eisen J.A."/>
            <person name="Coyne R.S."/>
            <person name="Wu M."/>
            <person name="Wu D."/>
            <person name="Thiagarajan M."/>
            <person name="Wortman J.R."/>
            <person name="Badger J.H."/>
            <person name="Ren Q."/>
            <person name="Amedeo P."/>
            <person name="Jones K.M."/>
            <person name="Tallon L.J."/>
            <person name="Delcher A.L."/>
            <person name="Salzberg S.L."/>
            <person name="Silva J.C."/>
            <person name="Haas B.J."/>
            <person name="Majoros W.H."/>
            <person name="Farzad M."/>
            <person name="Carlton J.M."/>
            <person name="Smith R.K. Jr."/>
            <person name="Garg J."/>
            <person name="Pearlman R.E."/>
            <person name="Karrer K.M."/>
            <person name="Sun L."/>
            <person name="Manning G."/>
            <person name="Elde N.C."/>
            <person name="Turkewitz A.P."/>
            <person name="Asai D.J."/>
            <person name="Wilkes D.E."/>
            <person name="Wang Y."/>
            <person name="Cai H."/>
            <person name="Collins K."/>
            <person name="Stewart B.A."/>
            <person name="Lee S.R."/>
            <person name="Wilamowska K."/>
            <person name="Weinberg Z."/>
            <person name="Ruzzo W.L."/>
            <person name="Wloga D."/>
            <person name="Gaertig J."/>
            <person name="Frankel J."/>
            <person name="Tsao C.-C."/>
            <person name="Gorovsky M.A."/>
            <person name="Keeling P.J."/>
            <person name="Waller R.F."/>
            <person name="Patron N.J."/>
            <person name="Cherry J.M."/>
            <person name="Stover N.A."/>
            <person name="Krieger C.J."/>
            <person name="del Toro C."/>
            <person name="Ryder H.F."/>
            <person name="Williamson S.C."/>
            <person name="Barbeau R.A."/>
            <person name="Hamilton E.P."/>
            <person name="Orias E."/>
        </authorList>
    </citation>
    <scope>NUCLEOTIDE SEQUENCE [LARGE SCALE GENOMIC DNA]</scope>
    <source>
        <strain evidence="4">SB210</strain>
    </source>
</reference>
<sequence length="490" mass="57118">MSKRASRQASKLEEKTETKTFEEEIPEENPTKKQFNSKEKTTTTTKTQKVGKESAKEPVKMSLAELKNLKNLRSKQEHILMNIENQNIENHVQTLLEKFDPPYCANCKKRRADRVCINKACGQENYMQVICGKCHLDEHQKTVNKSEIDIEEYFIKLSKFINEQKYDNKKNRDQRIDLDNLDTIFDELDNFRQKLTSLRAKIESEIESYISPQEMQSLLQNCITKALSLCEYDNIQEQLVNIKKSIIFEKNKFIWNDASQKFLTFSKIFNDLDKFKNQTNKKISQSFIGGYDIYLDELVVKNSNISGGFGGFGAFGLNQSQYEAKANKDGEIVVTGINGSSQFYIDYNLDRLKKYKLRFRFNCQPQNYIMVGVMQKSLVHSNWVYNIPNQYFCKRFLSNAPNQECSKLIQGIDLSNSVQKDKQIEMRIDIENNYVDFYDYPDIKNINASLDSNRFADGDYIIAFAFYQSQSIVIESFQELFSLDDIKTIN</sequence>
<keyword evidence="1" id="KW-0175">Coiled coil</keyword>
<dbReference type="HOGENOM" id="CLU_574275_0_0_1"/>
<proteinExistence type="predicted"/>
<evidence type="ECO:0000256" key="2">
    <source>
        <dbReference type="SAM" id="MobiDB-lite"/>
    </source>
</evidence>